<dbReference type="CDD" id="cd04301">
    <property type="entry name" value="NAT_SF"/>
    <property type="match status" value="1"/>
</dbReference>
<dbReference type="InterPro" id="IPR000182">
    <property type="entry name" value="GNAT_dom"/>
</dbReference>
<evidence type="ECO:0000259" key="1">
    <source>
        <dbReference type="PROSITE" id="PS51186"/>
    </source>
</evidence>
<feature type="domain" description="N-acetyltransferase" evidence="1">
    <location>
        <begin position="73"/>
        <end position="216"/>
    </location>
</feature>
<gene>
    <name evidence="2" type="ORF">MP11Mi_28410</name>
</gene>
<dbReference type="Pfam" id="PF13508">
    <property type="entry name" value="Acetyltransf_7"/>
    <property type="match status" value="1"/>
</dbReference>
<dbReference type="SUPFAM" id="SSF55729">
    <property type="entry name" value="Acyl-CoA N-acyltransferases (Nat)"/>
    <property type="match status" value="1"/>
</dbReference>
<name>A0AA97CZ02_9ACTN</name>
<dbReference type="Gene3D" id="3.40.630.30">
    <property type="match status" value="1"/>
</dbReference>
<dbReference type="PROSITE" id="PS51186">
    <property type="entry name" value="GNAT"/>
    <property type="match status" value="1"/>
</dbReference>
<proteinExistence type="predicted"/>
<reference evidence="2" key="1">
    <citation type="submission" date="2023-06" db="EMBL/GenBank/DDBJ databases">
        <title>Gordonia sp. nov. and Pseudochrobactrum sp. nov., two species isolated from the burying beetle Nicrophorus vespilloides.</title>
        <authorList>
            <person name="Poehlein A."/>
            <person name="Guzman J."/>
            <person name="Daniel R."/>
            <person name="Vilcinskas A."/>
        </authorList>
    </citation>
    <scope>NUCLEOTIDE SEQUENCE</scope>
    <source>
        <strain evidence="2">MP11Mi</strain>
    </source>
</reference>
<dbReference type="RefSeq" id="WP_420039532.1">
    <property type="nucleotide sequence ID" value="NZ_CP128986.1"/>
</dbReference>
<accession>A0AA97CZ02</accession>
<evidence type="ECO:0000313" key="2">
    <source>
        <dbReference type="EMBL" id="WOC13734.1"/>
    </source>
</evidence>
<protein>
    <recommendedName>
        <fullName evidence="1">N-acetyltransferase domain-containing protein</fullName>
    </recommendedName>
</protein>
<sequence length="235" mass="26475">MASPSQTSPSPFTIVALDPADADLWLDPAVHTYVTAMNYPRSTEQHRAPLWRDHFVRPGWFAVGAVTRVSAVDALRPAVGRLRVDGLIGMDREVLVGVAYGYRGARDQWWNQQLRSGLRRTGRTIDEIASITDDYFELTELHVHPIAQGRGVGERLLTALLADRRESTVLLSTPEVPYEENRAWSLYRRLGFTDVLRHFSFVGDPRPFAFLGRELPLTGPADPCRDADRRDPLAR</sequence>
<dbReference type="AlphaFoldDB" id="A0AA97CZ02"/>
<organism evidence="2">
    <name type="scientific">Gordonia sp. MP11Mi</name>
    <dbReference type="NCBI Taxonomy" id="3022769"/>
    <lineage>
        <taxon>Bacteria</taxon>
        <taxon>Bacillati</taxon>
        <taxon>Actinomycetota</taxon>
        <taxon>Actinomycetes</taxon>
        <taxon>Mycobacteriales</taxon>
        <taxon>Gordoniaceae</taxon>
        <taxon>Gordonia</taxon>
    </lineage>
</organism>
<dbReference type="EMBL" id="CP128986">
    <property type="protein sequence ID" value="WOC13734.1"/>
    <property type="molecule type" value="Genomic_DNA"/>
</dbReference>
<dbReference type="InterPro" id="IPR016181">
    <property type="entry name" value="Acyl_CoA_acyltransferase"/>
</dbReference>
<dbReference type="GO" id="GO:0016747">
    <property type="term" value="F:acyltransferase activity, transferring groups other than amino-acyl groups"/>
    <property type="evidence" value="ECO:0007669"/>
    <property type="project" value="InterPro"/>
</dbReference>